<dbReference type="EMBL" id="CP002360">
    <property type="protein sequence ID" value="AEE97001.1"/>
    <property type="molecule type" value="Genomic_DNA"/>
</dbReference>
<reference evidence="4 5" key="2">
    <citation type="journal article" date="2011" name="Stand. Genomic Sci.">
        <title>Complete genome sequence of Mahella australiensis type strain (50-1 BON).</title>
        <authorList>
            <person name="Sikorski J."/>
            <person name="Teshima H."/>
            <person name="Nolan M."/>
            <person name="Lucas S."/>
            <person name="Hammon N."/>
            <person name="Deshpande S."/>
            <person name="Cheng J.F."/>
            <person name="Pitluck S."/>
            <person name="Liolios K."/>
            <person name="Pagani I."/>
            <person name="Ivanova N."/>
            <person name="Huntemann M."/>
            <person name="Mavromatis K."/>
            <person name="Ovchinikova G."/>
            <person name="Pati A."/>
            <person name="Tapia R."/>
            <person name="Han C."/>
            <person name="Goodwin L."/>
            <person name="Chen A."/>
            <person name="Palaniappan K."/>
            <person name="Land M."/>
            <person name="Hauser L."/>
            <person name="Ngatchou-Djao O.D."/>
            <person name="Rohde M."/>
            <person name="Pukall R."/>
            <person name="Spring S."/>
            <person name="Abt B."/>
            <person name="Goker M."/>
            <person name="Detter J.C."/>
            <person name="Woyke T."/>
            <person name="Bristow J."/>
            <person name="Markowitz V."/>
            <person name="Hugenholtz P."/>
            <person name="Eisen J.A."/>
            <person name="Kyrpides N.C."/>
            <person name="Klenk H.P."/>
            <person name="Lapidus A."/>
        </authorList>
    </citation>
    <scope>NUCLEOTIDE SEQUENCE [LARGE SCALE GENOMIC DNA]</scope>
    <source>
        <strain evidence="5">DSM 15567 / CIP 107919 / 50-1 BON</strain>
    </source>
</reference>
<sequence length="492" mass="56663">MSDMDKRPNILIFNPDQFRADALGHLGNPAAVTPNFDEMCRTDGVSFSNAFCQNPVCTPSRCSFMSGWYPHVRGHRSMFYMMQEDEPVLLKTLKDEGYFVWWGGKNDLTPGQKSIEPYCDVRYKPNRPLKPNLHIEQSWRGPADGDNYYSFYAGKLNKGDDEVYYDADWACIYGAIDFIRNTPKDQPICIYLPLQYPHPPYGVEEPWYSMIDRNKIPPRIPTPDGWKGKPSILKGIYENQHLRGWSEERWTEMRATYLGMCARVDYQFGLLVKALKEAGIYDDTAIFAFSDHGDFTGDYGLVEKNQNTFEDDLTNVPFIVKPPVWIPVKPRVSDALVELIDFPATVEELAGIKPKHTHFGRSLLPIIAGETDCHRDAVFCEGGRLHGETHCMEWEGVNKGAPEQGLYWPRQSLQVSEGPEHTKAVMIRTHHYKYVRRLYEEDELYDLQEDPMELHNRIGDLALSGVLTTLKERMLTFYLETCDVVPFKTDRR</sequence>
<dbReference type="eggNOG" id="COG3119">
    <property type="taxonomic scope" value="Bacteria"/>
</dbReference>
<dbReference type="Gene3D" id="3.40.720.10">
    <property type="entry name" value="Alkaline Phosphatase, subunit A"/>
    <property type="match status" value="1"/>
</dbReference>
<evidence type="ECO:0000313" key="4">
    <source>
        <dbReference type="EMBL" id="AEE97001.1"/>
    </source>
</evidence>
<name>F4A0V5_MAHA5</name>
<gene>
    <name evidence="4" type="ordered locus">Mahau_1824</name>
</gene>
<reference evidence="5" key="1">
    <citation type="submission" date="2010-11" db="EMBL/GenBank/DDBJ databases">
        <title>The complete genome of Mahella australiensis DSM 15567.</title>
        <authorList>
            <consortium name="US DOE Joint Genome Institute (JGI-PGF)"/>
            <person name="Lucas S."/>
            <person name="Copeland A."/>
            <person name="Lapidus A."/>
            <person name="Bruce D."/>
            <person name="Goodwin L."/>
            <person name="Pitluck S."/>
            <person name="Kyrpides N."/>
            <person name="Mavromatis K."/>
            <person name="Pagani I."/>
            <person name="Ivanova N."/>
            <person name="Teshima H."/>
            <person name="Brettin T."/>
            <person name="Detter J.C."/>
            <person name="Han C."/>
            <person name="Tapia R."/>
            <person name="Land M."/>
            <person name="Hauser L."/>
            <person name="Markowitz V."/>
            <person name="Cheng J.-F."/>
            <person name="Hugenholtz P."/>
            <person name="Woyke T."/>
            <person name="Wu D."/>
            <person name="Spring S."/>
            <person name="Pukall R."/>
            <person name="Steenblock K."/>
            <person name="Schneider S."/>
            <person name="Klenk H.-P."/>
            <person name="Eisen J.A."/>
        </authorList>
    </citation>
    <scope>NUCLEOTIDE SEQUENCE [LARGE SCALE GENOMIC DNA]</scope>
    <source>
        <strain evidence="5">DSM 15567 / CIP 107919 / 50-1 BON</strain>
    </source>
</reference>
<evidence type="ECO:0000259" key="3">
    <source>
        <dbReference type="Pfam" id="PF00884"/>
    </source>
</evidence>
<dbReference type="Pfam" id="PF00884">
    <property type="entry name" value="Sulfatase"/>
    <property type="match status" value="1"/>
</dbReference>
<organism evidence="4 5">
    <name type="scientific">Mahella australiensis (strain DSM 15567 / CIP 107919 / 50-1 BON)</name>
    <dbReference type="NCBI Taxonomy" id="697281"/>
    <lineage>
        <taxon>Bacteria</taxon>
        <taxon>Bacillati</taxon>
        <taxon>Bacillota</taxon>
        <taxon>Clostridia</taxon>
        <taxon>Thermoanaerobacterales</taxon>
        <taxon>Thermoanaerobacterales Family IV. Incertae Sedis</taxon>
        <taxon>Mahella</taxon>
    </lineage>
</organism>
<dbReference type="InterPro" id="IPR000917">
    <property type="entry name" value="Sulfatase_N"/>
</dbReference>
<proteinExistence type="predicted"/>
<dbReference type="SUPFAM" id="SSF53649">
    <property type="entry name" value="Alkaline phosphatase-like"/>
    <property type="match status" value="1"/>
</dbReference>
<dbReference type="InterPro" id="IPR017850">
    <property type="entry name" value="Alkaline_phosphatase_core_sf"/>
</dbReference>
<dbReference type="Proteomes" id="UP000008457">
    <property type="component" value="Chromosome"/>
</dbReference>
<dbReference type="GO" id="GO:0004423">
    <property type="term" value="F:iduronate-2-sulfatase activity"/>
    <property type="evidence" value="ECO:0007669"/>
    <property type="project" value="TreeGrafter"/>
</dbReference>
<dbReference type="KEGG" id="mas:Mahau_1824"/>
<protein>
    <submittedName>
        <fullName evidence="4">Sulfatase</fullName>
    </submittedName>
</protein>
<keyword evidence="1" id="KW-0479">Metal-binding</keyword>
<dbReference type="PANTHER" id="PTHR45953">
    <property type="entry name" value="IDURONATE 2-SULFATASE"/>
    <property type="match status" value="1"/>
</dbReference>
<dbReference type="AlphaFoldDB" id="F4A0V5"/>
<evidence type="ECO:0000313" key="5">
    <source>
        <dbReference type="Proteomes" id="UP000008457"/>
    </source>
</evidence>
<feature type="domain" description="Sulfatase N-terminal" evidence="3">
    <location>
        <begin position="8"/>
        <end position="352"/>
    </location>
</feature>
<dbReference type="HOGENOM" id="CLU_006332_9_2_9"/>
<dbReference type="GO" id="GO:0046872">
    <property type="term" value="F:metal ion binding"/>
    <property type="evidence" value="ECO:0007669"/>
    <property type="project" value="UniProtKB-KW"/>
</dbReference>
<evidence type="ECO:0000256" key="1">
    <source>
        <dbReference type="ARBA" id="ARBA00022723"/>
    </source>
</evidence>
<keyword evidence="2" id="KW-0378">Hydrolase</keyword>
<keyword evidence="5" id="KW-1185">Reference proteome</keyword>
<evidence type="ECO:0000256" key="2">
    <source>
        <dbReference type="ARBA" id="ARBA00022801"/>
    </source>
</evidence>
<dbReference type="STRING" id="697281.Mahau_1824"/>
<dbReference type="PANTHER" id="PTHR45953:SF1">
    <property type="entry name" value="IDURONATE 2-SULFATASE"/>
    <property type="match status" value="1"/>
</dbReference>
<dbReference type="CDD" id="cd16150">
    <property type="entry name" value="sulfatase_like"/>
    <property type="match status" value="1"/>
</dbReference>
<accession>F4A0V5</accession>
<dbReference type="GO" id="GO:0005737">
    <property type="term" value="C:cytoplasm"/>
    <property type="evidence" value="ECO:0007669"/>
    <property type="project" value="TreeGrafter"/>
</dbReference>